<dbReference type="RefSeq" id="WP_076701203.1">
    <property type="nucleotide sequence ID" value="NZ_CP015093.1"/>
</dbReference>
<dbReference type="PANTHER" id="PTHR33164:SF43">
    <property type="entry name" value="HTH-TYPE TRANSCRIPTIONAL REPRESSOR YETL"/>
    <property type="match status" value="1"/>
</dbReference>
<reference evidence="2 3" key="1">
    <citation type="submission" date="2016-04" db="EMBL/GenBank/DDBJ databases">
        <title>Deep-sea bacteria in the southern Pacific.</title>
        <authorList>
            <person name="Tang K."/>
        </authorList>
    </citation>
    <scope>NUCLEOTIDE SEQUENCE [LARGE SCALE GENOMIC DNA]</scope>
    <source>
        <strain evidence="2 3">JLT2014</strain>
    </source>
</reference>
<accession>A0A1P8UVA4</accession>
<organism evidence="2 3">
    <name type="scientific">Salipiger abyssi</name>
    <dbReference type="NCBI Taxonomy" id="1250539"/>
    <lineage>
        <taxon>Bacteria</taxon>
        <taxon>Pseudomonadati</taxon>
        <taxon>Pseudomonadota</taxon>
        <taxon>Alphaproteobacteria</taxon>
        <taxon>Rhodobacterales</taxon>
        <taxon>Roseobacteraceae</taxon>
        <taxon>Salipiger</taxon>
    </lineage>
</organism>
<dbReference type="InterPro" id="IPR039422">
    <property type="entry name" value="MarR/SlyA-like"/>
</dbReference>
<protein>
    <submittedName>
        <fullName evidence="2">Transcriptional regulator</fullName>
    </submittedName>
</protein>
<dbReference type="AlphaFoldDB" id="A0A1P8UVA4"/>
<dbReference type="PROSITE" id="PS50995">
    <property type="entry name" value="HTH_MARR_2"/>
    <property type="match status" value="1"/>
</dbReference>
<dbReference type="InterPro" id="IPR000835">
    <property type="entry name" value="HTH_MarR-typ"/>
</dbReference>
<gene>
    <name evidence="2" type="ORF">Ga0080574_TMP2991</name>
</gene>
<dbReference type="EMBL" id="CP015093">
    <property type="protein sequence ID" value="APZ53325.1"/>
    <property type="molecule type" value="Genomic_DNA"/>
</dbReference>
<dbReference type="Gene3D" id="1.10.10.10">
    <property type="entry name" value="Winged helix-like DNA-binding domain superfamily/Winged helix DNA-binding domain"/>
    <property type="match status" value="1"/>
</dbReference>
<keyword evidence="3" id="KW-1185">Reference proteome</keyword>
<dbReference type="InterPro" id="IPR036388">
    <property type="entry name" value="WH-like_DNA-bd_sf"/>
</dbReference>
<dbReference type="KEGG" id="paby:Ga0080574_TMP2991"/>
<dbReference type="SMART" id="SM00347">
    <property type="entry name" value="HTH_MARR"/>
    <property type="match status" value="1"/>
</dbReference>
<evidence type="ECO:0000259" key="1">
    <source>
        <dbReference type="PROSITE" id="PS50995"/>
    </source>
</evidence>
<dbReference type="Pfam" id="PF01047">
    <property type="entry name" value="MarR"/>
    <property type="match status" value="1"/>
</dbReference>
<sequence>MTADWPSRYAGPHDSPGFILWRDFMAWQRGLNAVLRPLGLTQPQFAILAVFGWLAQDGREVTQQAVVDLVGLDRMHVSQISKRLETDGLIRRLPAQSDQRAKPVALTAEGEALLTRALPLVEEYDRACFDRLRPE</sequence>
<feature type="domain" description="HTH marR-type" evidence="1">
    <location>
        <begin position="1"/>
        <end position="135"/>
    </location>
</feature>
<evidence type="ECO:0000313" key="2">
    <source>
        <dbReference type="EMBL" id="APZ53325.1"/>
    </source>
</evidence>
<dbReference type="InterPro" id="IPR036390">
    <property type="entry name" value="WH_DNA-bd_sf"/>
</dbReference>
<dbReference type="PRINTS" id="PR00598">
    <property type="entry name" value="HTHMARR"/>
</dbReference>
<dbReference type="PANTHER" id="PTHR33164">
    <property type="entry name" value="TRANSCRIPTIONAL REGULATOR, MARR FAMILY"/>
    <property type="match status" value="1"/>
</dbReference>
<dbReference type="GO" id="GO:0006950">
    <property type="term" value="P:response to stress"/>
    <property type="evidence" value="ECO:0007669"/>
    <property type="project" value="TreeGrafter"/>
</dbReference>
<dbReference type="SUPFAM" id="SSF46785">
    <property type="entry name" value="Winged helix' DNA-binding domain"/>
    <property type="match status" value="1"/>
</dbReference>
<proteinExistence type="predicted"/>
<evidence type="ECO:0000313" key="3">
    <source>
        <dbReference type="Proteomes" id="UP000187059"/>
    </source>
</evidence>
<dbReference type="GO" id="GO:0003700">
    <property type="term" value="F:DNA-binding transcription factor activity"/>
    <property type="evidence" value="ECO:0007669"/>
    <property type="project" value="InterPro"/>
</dbReference>
<name>A0A1P8UVA4_9RHOB</name>
<dbReference type="Proteomes" id="UP000187059">
    <property type="component" value="Chromosome"/>
</dbReference>
<dbReference type="STRING" id="1250539.Ga0080574_TMP2991"/>